<dbReference type="InterPro" id="IPR050085">
    <property type="entry name" value="AGPR"/>
</dbReference>
<comment type="similarity">
    <text evidence="6">Belongs to the NAGSA dehydrogenase family. Type 2 subfamily.</text>
</comment>
<keyword evidence="9" id="KW-1185">Reference proteome</keyword>
<dbReference type="SMART" id="SM00859">
    <property type="entry name" value="Semialdhyde_dh"/>
    <property type="match status" value="1"/>
</dbReference>
<proteinExistence type="inferred from homology"/>
<organism evidence="8 9">
    <name type="scientific">Pleomorphomonas diazotrophica</name>
    <dbReference type="NCBI Taxonomy" id="1166257"/>
    <lineage>
        <taxon>Bacteria</taxon>
        <taxon>Pseudomonadati</taxon>
        <taxon>Pseudomonadota</taxon>
        <taxon>Alphaproteobacteria</taxon>
        <taxon>Hyphomicrobiales</taxon>
        <taxon>Pleomorphomonadaceae</taxon>
        <taxon>Pleomorphomonas</taxon>
    </lineage>
</organism>
<evidence type="ECO:0000256" key="1">
    <source>
        <dbReference type="ARBA" id="ARBA00022490"/>
    </source>
</evidence>
<keyword evidence="2 6" id="KW-0055">Arginine biosynthesis</keyword>
<dbReference type="Gene3D" id="3.30.360.10">
    <property type="entry name" value="Dihydrodipicolinate Reductase, domain 2"/>
    <property type="match status" value="1"/>
</dbReference>
<dbReference type="InterPro" id="IPR036291">
    <property type="entry name" value="NAD(P)-bd_dom_sf"/>
</dbReference>
<dbReference type="PANTHER" id="PTHR32338">
    <property type="entry name" value="N-ACETYL-GAMMA-GLUTAMYL-PHOSPHATE REDUCTASE, CHLOROPLASTIC-RELATED-RELATED"/>
    <property type="match status" value="1"/>
</dbReference>
<comment type="function">
    <text evidence="6">Catalyzes the NADPH-dependent reduction of N-acetyl-5-glutamyl phosphate to yield N-acetyl-L-glutamate 5-semialdehyde.</text>
</comment>
<dbReference type="SUPFAM" id="SSF51735">
    <property type="entry name" value="NAD(P)-binding Rossmann-fold domains"/>
    <property type="match status" value="1"/>
</dbReference>
<evidence type="ECO:0000313" key="8">
    <source>
        <dbReference type="EMBL" id="PKR87535.1"/>
    </source>
</evidence>
<dbReference type="NCBIfam" id="TIGR01851">
    <property type="entry name" value="argC_other"/>
    <property type="match status" value="1"/>
</dbReference>
<evidence type="ECO:0000256" key="5">
    <source>
        <dbReference type="ARBA" id="ARBA00023002"/>
    </source>
</evidence>
<evidence type="ECO:0000256" key="3">
    <source>
        <dbReference type="ARBA" id="ARBA00022605"/>
    </source>
</evidence>
<keyword evidence="1 6" id="KW-0963">Cytoplasm</keyword>
<keyword evidence="5 6" id="KW-0560">Oxidoreductase</keyword>
<feature type="domain" description="Semialdehyde dehydrogenase NAD-binding" evidence="7">
    <location>
        <begin position="5"/>
        <end position="106"/>
    </location>
</feature>
<dbReference type="Proteomes" id="UP000233491">
    <property type="component" value="Unassembled WGS sequence"/>
</dbReference>
<keyword evidence="4 6" id="KW-0521">NADP</keyword>
<sequence length="315" mass="33745">MTRAKIYIDGEAGTTGLQIRDRLAARDDIDLLTIDPDKRKDMDERRRLLNAADVAILCLPDDAAKESVSLIDNDRTAVIDASTAHRVTPGWAYGFAEMAKDQAETIAGSKRVSNPGCWPQGLIAGIRPLIDAGLLPADAPLTYNGVSGYSGGGRKMVEDYVSAADPAPLMPYGLTFKHKHLPEMAAYTGLSHAPQFQPSVGNFAQGMLTFVPLRLWAVAPGLTARAIHELLADRYAGETFVKVMPFEAIERLPGLDPRTLNGTNEMRLFVFTDAAGDEALIVSLYDNLGKGASGAAVQNLNLMLGRPAATGLIPA</sequence>
<name>A0A1I4RJA0_9HYPH</name>
<accession>A0A1I4RJA0</accession>
<dbReference type="AlphaFoldDB" id="A0A1I4RJA0"/>
<dbReference type="InterPro" id="IPR010136">
    <property type="entry name" value="AGPR_type-2"/>
</dbReference>
<dbReference type="PANTHER" id="PTHR32338:SF10">
    <property type="entry name" value="N-ACETYL-GAMMA-GLUTAMYL-PHOSPHATE REDUCTASE, CHLOROPLASTIC-RELATED"/>
    <property type="match status" value="1"/>
</dbReference>
<protein>
    <recommendedName>
        <fullName evidence="6">N-acetyl-gamma-glutamyl-phosphate reductase</fullName>
        <shortName evidence="6">AGPR</shortName>
        <ecNumber evidence="6">1.2.1.38</ecNumber>
    </recommendedName>
    <alternativeName>
        <fullName evidence="6">N-acetyl-glutamate semialdehyde dehydrogenase</fullName>
        <shortName evidence="6">NAGSA dehydrogenase</shortName>
    </alternativeName>
</protein>
<dbReference type="Pfam" id="PF01118">
    <property type="entry name" value="Semialdhyde_dh"/>
    <property type="match status" value="1"/>
</dbReference>
<dbReference type="InterPro" id="IPR058924">
    <property type="entry name" value="AGPR_dimerisation_dom"/>
</dbReference>
<evidence type="ECO:0000256" key="2">
    <source>
        <dbReference type="ARBA" id="ARBA00022571"/>
    </source>
</evidence>
<comment type="catalytic activity">
    <reaction evidence="6">
        <text>N-acetyl-L-glutamate 5-semialdehyde + phosphate + NADP(+) = N-acetyl-L-glutamyl 5-phosphate + NADPH + H(+)</text>
        <dbReference type="Rhea" id="RHEA:21588"/>
        <dbReference type="ChEBI" id="CHEBI:15378"/>
        <dbReference type="ChEBI" id="CHEBI:29123"/>
        <dbReference type="ChEBI" id="CHEBI:43474"/>
        <dbReference type="ChEBI" id="CHEBI:57783"/>
        <dbReference type="ChEBI" id="CHEBI:57936"/>
        <dbReference type="ChEBI" id="CHEBI:58349"/>
        <dbReference type="EC" id="1.2.1.38"/>
    </reaction>
</comment>
<dbReference type="GO" id="GO:0005737">
    <property type="term" value="C:cytoplasm"/>
    <property type="evidence" value="ECO:0007669"/>
    <property type="project" value="UniProtKB-SubCell"/>
</dbReference>
<comment type="caution">
    <text evidence="8">The sequence shown here is derived from an EMBL/GenBank/DDBJ whole genome shotgun (WGS) entry which is preliminary data.</text>
</comment>
<dbReference type="CDD" id="cd17896">
    <property type="entry name" value="AGPR_2_N"/>
    <property type="match status" value="1"/>
</dbReference>
<dbReference type="EMBL" id="PJNW01000017">
    <property type="protein sequence ID" value="PKR87535.1"/>
    <property type="molecule type" value="Genomic_DNA"/>
</dbReference>
<dbReference type="GO" id="GO:0003942">
    <property type="term" value="F:N-acetyl-gamma-glutamyl-phosphate reductase activity"/>
    <property type="evidence" value="ECO:0007669"/>
    <property type="project" value="UniProtKB-UniRule"/>
</dbReference>
<keyword evidence="3 6" id="KW-0028">Amino-acid biosynthesis</keyword>
<dbReference type="UniPathway" id="UPA00068">
    <property type="reaction ID" value="UER00108"/>
</dbReference>
<dbReference type="GO" id="GO:0006526">
    <property type="term" value="P:L-arginine biosynthetic process"/>
    <property type="evidence" value="ECO:0007669"/>
    <property type="project" value="UniProtKB-UniRule"/>
</dbReference>
<gene>
    <name evidence="6 8" type="primary">argC</name>
    <name evidence="8" type="ORF">CXZ10_19505</name>
</gene>
<dbReference type="EC" id="1.2.1.38" evidence="6"/>
<evidence type="ECO:0000256" key="6">
    <source>
        <dbReference type="HAMAP-Rule" id="MF_01110"/>
    </source>
</evidence>
<dbReference type="Gene3D" id="3.40.50.720">
    <property type="entry name" value="NAD(P)-binding Rossmann-like Domain"/>
    <property type="match status" value="1"/>
</dbReference>
<dbReference type="InterPro" id="IPR000534">
    <property type="entry name" value="Semialdehyde_DH_NAD-bd"/>
</dbReference>
<evidence type="ECO:0000256" key="4">
    <source>
        <dbReference type="ARBA" id="ARBA00022857"/>
    </source>
</evidence>
<dbReference type="CDD" id="cd23935">
    <property type="entry name" value="AGPR_2_C"/>
    <property type="match status" value="1"/>
</dbReference>
<dbReference type="OrthoDB" id="9801289at2"/>
<dbReference type="HAMAP" id="MF_01110">
    <property type="entry name" value="ArgC_type2"/>
    <property type="match status" value="1"/>
</dbReference>
<reference evidence="8 9" key="1">
    <citation type="submission" date="2017-12" db="EMBL/GenBank/DDBJ databases">
        <title>Anaerobic carbon monoxide metabolism by Pleomorphomonas carboxyditropha sp. nov., a new mesophilic hydrogenogenic carboxidotroph.</title>
        <authorList>
            <person name="Esquivel-Elizondo S."/>
            <person name="Krajmalnik-Brown R."/>
        </authorList>
    </citation>
    <scope>NUCLEOTIDE SEQUENCE [LARGE SCALE GENOMIC DNA]</scope>
    <source>
        <strain evidence="8 9">R5-392</strain>
    </source>
</reference>
<feature type="active site" evidence="6">
    <location>
        <position position="117"/>
    </location>
</feature>
<comment type="pathway">
    <text evidence="6">Amino-acid biosynthesis; L-arginine biosynthesis; N(2)-acetyl-L-ornithine from L-glutamate: step 3/4.</text>
</comment>
<dbReference type="SUPFAM" id="SSF55347">
    <property type="entry name" value="Glyceraldehyde-3-phosphate dehydrogenase-like, C-terminal domain"/>
    <property type="match status" value="1"/>
</dbReference>
<dbReference type="RefSeq" id="WP_101291044.1">
    <property type="nucleotide sequence ID" value="NZ_FOUQ01000002.1"/>
</dbReference>
<comment type="subcellular location">
    <subcellularLocation>
        <location evidence="6">Cytoplasm</location>
    </subcellularLocation>
</comment>
<evidence type="ECO:0000313" key="9">
    <source>
        <dbReference type="Proteomes" id="UP000233491"/>
    </source>
</evidence>
<evidence type="ECO:0000259" key="7">
    <source>
        <dbReference type="SMART" id="SM00859"/>
    </source>
</evidence>
<dbReference type="GO" id="GO:0051287">
    <property type="term" value="F:NAD binding"/>
    <property type="evidence" value="ECO:0007669"/>
    <property type="project" value="InterPro"/>
</dbReference>
<dbReference type="Pfam" id="PF22698">
    <property type="entry name" value="Semialdhyde_dhC_1"/>
    <property type="match status" value="1"/>
</dbReference>